<accession>A0ABU1DGR8</accession>
<dbReference type="InterPro" id="IPR016102">
    <property type="entry name" value="Succinyl-CoA_synth-like"/>
</dbReference>
<keyword evidence="3" id="KW-0479">Metal-binding</keyword>
<dbReference type="PROSITE" id="PS50975">
    <property type="entry name" value="ATP_GRASP"/>
    <property type="match status" value="1"/>
</dbReference>
<dbReference type="GO" id="GO:0016874">
    <property type="term" value="F:ligase activity"/>
    <property type="evidence" value="ECO:0007669"/>
    <property type="project" value="UniProtKB-KW"/>
</dbReference>
<dbReference type="InterPro" id="IPR017866">
    <property type="entry name" value="Succ-CoA_synthase_bsu_CS"/>
</dbReference>
<evidence type="ECO:0000313" key="9">
    <source>
        <dbReference type="Proteomes" id="UP001181622"/>
    </source>
</evidence>
<evidence type="ECO:0000256" key="6">
    <source>
        <dbReference type="PROSITE-ProRule" id="PRU00409"/>
    </source>
</evidence>
<dbReference type="Pfam" id="PF08442">
    <property type="entry name" value="ATP-grasp_2"/>
    <property type="match status" value="1"/>
</dbReference>
<dbReference type="PANTHER" id="PTHR11815:SF10">
    <property type="entry name" value="SUCCINATE--COA LIGASE [GDP-FORMING] SUBUNIT BETA, MITOCHONDRIAL"/>
    <property type="match status" value="1"/>
</dbReference>
<dbReference type="PANTHER" id="PTHR11815">
    <property type="entry name" value="SUCCINYL-COA SYNTHETASE BETA CHAIN"/>
    <property type="match status" value="1"/>
</dbReference>
<keyword evidence="1" id="KW-0816">Tricarboxylic acid cycle</keyword>
<proteinExistence type="predicted"/>
<feature type="domain" description="ATP-grasp" evidence="7">
    <location>
        <begin position="10"/>
        <end position="221"/>
    </location>
</feature>
<evidence type="ECO:0000256" key="3">
    <source>
        <dbReference type="ARBA" id="ARBA00022723"/>
    </source>
</evidence>
<dbReference type="Gene3D" id="3.30.1490.20">
    <property type="entry name" value="ATP-grasp fold, A domain"/>
    <property type="match status" value="1"/>
</dbReference>
<keyword evidence="4 6" id="KW-0547">Nucleotide-binding</keyword>
<name>A0ABU1DGR8_9HYPH</name>
<dbReference type="Pfam" id="PF00549">
    <property type="entry name" value="Ligase_CoA"/>
    <property type="match status" value="1"/>
</dbReference>
<protein>
    <submittedName>
        <fullName evidence="8">Succinate--CoA ligase</fullName>
    </submittedName>
</protein>
<dbReference type="SUPFAM" id="SSF52210">
    <property type="entry name" value="Succinyl-CoA synthetase domains"/>
    <property type="match status" value="1"/>
</dbReference>
<gene>
    <name evidence="8" type="ORF">IHQ68_11715</name>
</gene>
<dbReference type="Gene3D" id="3.30.470.20">
    <property type="entry name" value="ATP-grasp fold, B domain"/>
    <property type="match status" value="1"/>
</dbReference>
<comment type="caution">
    <text evidence="8">The sequence shown here is derived from an EMBL/GenBank/DDBJ whole genome shotgun (WGS) entry which is preliminary data.</text>
</comment>
<sequence length="375" mass="39610">MKLEEHAAKSVVLRPAGAPIGNARLCASPEEVAEAIRAVGPAVVKAQVPSGKRGKAGGIKVADTPEEGAEVAKTILGMTIGGDVVARVLVEEKAAIAREFYAAVLIDVANRSPLVLFSTEGGMDIEEVALDRPDAIRRHVVDVLEGFGEPEARAMLRGLDLGSAEAGVVDMLARLYRIFRERDAELVEINPLAELKDGRVVALDCKFVGDDASRDLQPEIAAAATPDKQTELERRGAEAGLKFIQLDGNVGVLANGAGLTMTTMDVINHAGGRPANFLEIGGEAYTKAEVALDLVLSNPGVKSLVVNFCGAFARTDVMAEGVVKAWETLKPDVPVFFSIHGTGEDEAVALVRDRLGLEPYDLMEDAVKAAVEAAQ</sequence>
<evidence type="ECO:0000256" key="1">
    <source>
        <dbReference type="ARBA" id="ARBA00022532"/>
    </source>
</evidence>
<keyword evidence="9" id="KW-1185">Reference proteome</keyword>
<evidence type="ECO:0000256" key="2">
    <source>
        <dbReference type="ARBA" id="ARBA00022598"/>
    </source>
</evidence>
<dbReference type="InterPro" id="IPR005809">
    <property type="entry name" value="Succ_CoA_ligase-like_bsu"/>
</dbReference>
<dbReference type="InterPro" id="IPR013815">
    <property type="entry name" value="ATP_grasp_subdomain_1"/>
</dbReference>
<dbReference type="RefSeq" id="WP_309391996.1">
    <property type="nucleotide sequence ID" value="NZ_JADBEO010000022.1"/>
</dbReference>
<keyword evidence="5" id="KW-0460">Magnesium</keyword>
<reference evidence="8" key="1">
    <citation type="submission" date="2020-10" db="EMBL/GenBank/DDBJ databases">
        <authorList>
            <person name="Abbas A."/>
            <person name="Razzaq R."/>
            <person name="Waqas M."/>
            <person name="Abbas N."/>
            <person name="Nielsen T.K."/>
            <person name="Hansen L.H."/>
            <person name="Hussain S."/>
            <person name="Shahid M."/>
        </authorList>
    </citation>
    <scope>NUCLEOTIDE SEQUENCE</scope>
    <source>
        <strain evidence="8">S14</strain>
    </source>
</reference>
<organism evidence="8 9">
    <name type="scientific">Chelatococcus sambhunathii</name>
    <dbReference type="NCBI Taxonomy" id="363953"/>
    <lineage>
        <taxon>Bacteria</taxon>
        <taxon>Pseudomonadati</taxon>
        <taxon>Pseudomonadota</taxon>
        <taxon>Alphaproteobacteria</taxon>
        <taxon>Hyphomicrobiales</taxon>
        <taxon>Chelatococcaceae</taxon>
        <taxon>Chelatococcus</taxon>
    </lineage>
</organism>
<dbReference type="InterPro" id="IPR005811">
    <property type="entry name" value="SUCC_ACL_C"/>
</dbReference>
<dbReference type="EMBL" id="JADBEO010000022">
    <property type="protein sequence ID" value="MDR4307284.1"/>
    <property type="molecule type" value="Genomic_DNA"/>
</dbReference>
<evidence type="ECO:0000256" key="4">
    <source>
        <dbReference type="ARBA" id="ARBA00022741"/>
    </source>
</evidence>
<dbReference type="PROSITE" id="PS01217">
    <property type="entry name" value="SUCCINYL_COA_LIG_3"/>
    <property type="match status" value="1"/>
</dbReference>
<dbReference type="InterPro" id="IPR011761">
    <property type="entry name" value="ATP-grasp"/>
</dbReference>
<evidence type="ECO:0000313" key="8">
    <source>
        <dbReference type="EMBL" id="MDR4307284.1"/>
    </source>
</evidence>
<dbReference type="SUPFAM" id="SSF56059">
    <property type="entry name" value="Glutathione synthetase ATP-binding domain-like"/>
    <property type="match status" value="1"/>
</dbReference>
<keyword evidence="6" id="KW-0067">ATP-binding</keyword>
<dbReference type="InterPro" id="IPR013650">
    <property type="entry name" value="ATP-grasp_succ-CoA_synth-type"/>
</dbReference>
<dbReference type="Proteomes" id="UP001181622">
    <property type="component" value="Unassembled WGS sequence"/>
</dbReference>
<evidence type="ECO:0000256" key="5">
    <source>
        <dbReference type="ARBA" id="ARBA00022842"/>
    </source>
</evidence>
<dbReference type="Gene3D" id="3.40.50.261">
    <property type="entry name" value="Succinyl-CoA synthetase domains"/>
    <property type="match status" value="1"/>
</dbReference>
<dbReference type="PIRSF" id="PIRSF001554">
    <property type="entry name" value="SucCS_beta"/>
    <property type="match status" value="1"/>
</dbReference>
<keyword evidence="2 8" id="KW-0436">Ligase</keyword>
<evidence type="ECO:0000259" key="7">
    <source>
        <dbReference type="PROSITE" id="PS50975"/>
    </source>
</evidence>